<evidence type="ECO:0000313" key="1">
    <source>
        <dbReference type="EMBL" id="QPE03779.1"/>
    </source>
</evidence>
<dbReference type="Pfam" id="PF04417">
    <property type="entry name" value="DUF501"/>
    <property type="match status" value="1"/>
</dbReference>
<organism evidence="1 2">
    <name type="scientific">Microbacterium schleiferi</name>
    <dbReference type="NCBI Taxonomy" id="69362"/>
    <lineage>
        <taxon>Bacteria</taxon>
        <taxon>Bacillati</taxon>
        <taxon>Actinomycetota</taxon>
        <taxon>Actinomycetes</taxon>
        <taxon>Micrococcales</taxon>
        <taxon>Microbacteriaceae</taxon>
        <taxon>Microbacterium</taxon>
    </lineage>
</organism>
<gene>
    <name evidence="1" type="ORF">IT882_10865</name>
</gene>
<accession>A0A7S8MV55</accession>
<reference evidence="1 2" key="1">
    <citation type="submission" date="2020-11" db="EMBL/GenBank/DDBJ databases">
        <title>Amino acid is mineralized and recycled by bacteria in oceanic microbiome.</title>
        <authorList>
            <person name="Zheng L.Y."/>
        </authorList>
    </citation>
    <scope>NUCLEOTIDE SEQUENCE [LARGE SCALE GENOMIC DNA]</scope>
    <source>
        <strain evidence="1 2">A32-1</strain>
    </source>
</reference>
<dbReference type="EMBL" id="CP064760">
    <property type="protein sequence ID" value="QPE03779.1"/>
    <property type="molecule type" value="Genomic_DNA"/>
</dbReference>
<dbReference type="PANTHER" id="PTHR37163">
    <property type="entry name" value="CONSERVED PROTEIN"/>
    <property type="match status" value="1"/>
</dbReference>
<sequence length="183" mass="19156">MSRPPYAPVTEAELAVLRTQLGRPARGVLGIAARCTCGNPTVVATAPRLPDGTPFPTFYYLTHPGATAAMSALEADHTMHELADQLEADEDLAAAYRHAHESYLADRGQYGDPEEIAGISAGGMPTRVKCLHAVLAHSLAAGPGMNPIGDRALALSEWSPDRCVCADPGAASRPVDAVSEELA</sequence>
<dbReference type="AlphaFoldDB" id="A0A7S8MV55"/>
<evidence type="ECO:0000313" key="2">
    <source>
        <dbReference type="Proteomes" id="UP000594480"/>
    </source>
</evidence>
<dbReference type="Proteomes" id="UP000594480">
    <property type="component" value="Chromosome"/>
</dbReference>
<protein>
    <submittedName>
        <fullName evidence="1">DUF501 domain-containing protein</fullName>
    </submittedName>
</protein>
<dbReference type="PANTHER" id="PTHR37163:SF1">
    <property type="entry name" value="DUF501 DOMAIN-CONTAINING PROTEIN"/>
    <property type="match status" value="1"/>
</dbReference>
<dbReference type="RefSeq" id="WP_195691870.1">
    <property type="nucleotide sequence ID" value="NZ_CP064760.1"/>
</dbReference>
<dbReference type="InterPro" id="IPR007511">
    <property type="entry name" value="DUF501"/>
</dbReference>
<name>A0A7S8MV55_9MICO</name>
<keyword evidence="2" id="KW-1185">Reference proteome</keyword>
<dbReference type="KEGG" id="msf:IT882_10865"/>
<proteinExistence type="predicted"/>